<dbReference type="Proteomes" id="UP000282529">
    <property type="component" value="Unassembled WGS sequence"/>
</dbReference>
<sequence>MTHNYEKMWRELQKKLQDRADDDDFLTMADVADVVEELENEWMIVTRPITERIIGRRASNRPQY</sequence>
<evidence type="ECO:0000313" key="1">
    <source>
        <dbReference type="EMBL" id="RQW10400.1"/>
    </source>
</evidence>
<gene>
    <name evidence="1" type="ORF">EH198_16420</name>
</gene>
<dbReference type="EMBL" id="RQPI01000009">
    <property type="protein sequence ID" value="RQW10400.1"/>
    <property type="molecule type" value="Genomic_DNA"/>
</dbReference>
<protein>
    <submittedName>
        <fullName evidence="1">Uncharacterized protein</fullName>
    </submittedName>
</protein>
<keyword evidence="2" id="KW-1185">Reference proteome</keyword>
<evidence type="ECO:0000313" key="2">
    <source>
        <dbReference type="Proteomes" id="UP000282529"/>
    </source>
</evidence>
<proteinExistence type="predicted"/>
<accession>A0A3N9P4S2</accession>
<organism evidence="1 2">
    <name type="scientific">Paenibacillus rhizophilus</name>
    <dbReference type="NCBI Taxonomy" id="1850366"/>
    <lineage>
        <taxon>Bacteria</taxon>
        <taxon>Bacillati</taxon>
        <taxon>Bacillota</taxon>
        <taxon>Bacilli</taxon>
        <taxon>Bacillales</taxon>
        <taxon>Paenibacillaceae</taxon>
        <taxon>Paenibacillus</taxon>
    </lineage>
</organism>
<name>A0A3N9P4S2_9BACL</name>
<comment type="caution">
    <text evidence="1">The sequence shown here is derived from an EMBL/GenBank/DDBJ whole genome shotgun (WGS) entry which is preliminary data.</text>
</comment>
<dbReference type="AlphaFoldDB" id="A0A3N9P4S2"/>
<dbReference type="RefSeq" id="WP_124696582.1">
    <property type="nucleotide sequence ID" value="NZ_JBHUFE010000036.1"/>
</dbReference>
<reference evidence="1 2" key="1">
    <citation type="submission" date="2018-11" db="EMBL/GenBank/DDBJ databases">
        <title>Genome sequence of strain 7197.</title>
        <authorList>
            <person name="Gao J."/>
            <person name="Sun J."/>
        </authorList>
    </citation>
    <scope>NUCLEOTIDE SEQUENCE [LARGE SCALE GENOMIC DNA]</scope>
    <source>
        <strain evidence="1 2">7197</strain>
    </source>
</reference>